<dbReference type="EMBL" id="JARAOO010000008">
    <property type="protein sequence ID" value="KAJ7959052.1"/>
    <property type="molecule type" value="Genomic_DNA"/>
</dbReference>
<proteinExistence type="predicted"/>
<accession>A0AAD7PL28</accession>
<evidence type="ECO:0000256" key="1">
    <source>
        <dbReference type="SAM" id="MobiDB-lite"/>
    </source>
</evidence>
<keyword evidence="3" id="KW-1185">Reference proteome</keyword>
<dbReference type="AlphaFoldDB" id="A0AAD7PL28"/>
<protein>
    <submittedName>
        <fullName evidence="2">tRNA modification GTPase</fullName>
    </submittedName>
</protein>
<dbReference type="KEGG" id="qsa:O6P43_019679"/>
<feature type="region of interest" description="Disordered" evidence="1">
    <location>
        <begin position="154"/>
        <end position="228"/>
    </location>
</feature>
<organism evidence="2 3">
    <name type="scientific">Quillaja saponaria</name>
    <name type="common">Soap bark tree</name>
    <dbReference type="NCBI Taxonomy" id="32244"/>
    <lineage>
        <taxon>Eukaryota</taxon>
        <taxon>Viridiplantae</taxon>
        <taxon>Streptophyta</taxon>
        <taxon>Embryophyta</taxon>
        <taxon>Tracheophyta</taxon>
        <taxon>Spermatophyta</taxon>
        <taxon>Magnoliopsida</taxon>
        <taxon>eudicotyledons</taxon>
        <taxon>Gunneridae</taxon>
        <taxon>Pentapetalae</taxon>
        <taxon>rosids</taxon>
        <taxon>fabids</taxon>
        <taxon>Fabales</taxon>
        <taxon>Quillajaceae</taxon>
        <taxon>Quillaja</taxon>
    </lineage>
</organism>
<evidence type="ECO:0000313" key="2">
    <source>
        <dbReference type="EMBL" id="KAJ7959052.1"/>
    </source>
</evidence>
<dbReference type="Proteomes" id="UP001163823">
    <property type="component" value="Chromosome 8"/>
</dbReference>
<gene>
    <name evidence="2" type="ORF">O6P43_019679</name>
</gene>
<reference evidence="2" key="1">
    <citation type="journal article" date="2023" name="Science">
        <title>Elucidation of the pathway for biosynthesis of saponin adjuvants from the soapbark tree.</title>
        <authorList>
            <person name="Reed J."/>
            <person name="Orme A."/>
            <person name="El-Demerdash A."/>
            <person name="Owen C."/>
            <person name="Martin L.B.B."/>
            <person name="Misra R.C."/>
            <person name="Kikuchi S."/>
            <person name="Rejzek M."/>
            <person name="Martin A.C."/>
            <person name="Harkess A."/>
            <person name="Leebens-Mack J."/>
            <person name="Louveau T."/>
            <person name="Stephenson M.J."/>
            <person name="Osbourn A."/>
        </authorList>
    </citation>
    <scope>NUCLEOTIDE SEQUENCE</scope>
    <source>
        <strain evidence="2">S10</strain>
    </source>
</reference>
<name>A0AAD7PL28_QUISA</name>
<comment type="caution">
    <text evidence="2">The sequence shown here is derived from an EMBL/GenBank/DDBJ whole genome shotgun (WGS) entry which is preliminary data.</text>
</comment>
<sequence>MSACWNQLVQCRECEHNCGHIDLHWRSPAAVGIVRLWGHPVLPRWLLLVPVKKKKKSSGFSSTQCWLRDPALAKMWLNFNAMGVKCVCSYAVNLFGSWSKTCRSREHVFTSSFTGQGLQELEREILELVGLDRIPAGVADGLSIRRELTREEIKEKEKRKKAKQKEEERKEEERKAKEKEKRKREDKEKKREAEEELRRKEEKEKKKRQELKRKEKEKKEKLKHKRKK</sequence>
<evidence type="ECO:0000313" key="3">
    <source>
        <dbReference type="Proteomes" id="UP001163823"/>
    </source>
</evidence>
<feature type="compositionally biased region" description="Basic and acidic residues" evidence="1">
    <location>
        <begin position="164"/>
        <end position="204"/>
    </location>
</feature>